<sequence length="213" mass="25401">MDFVSEFPLTPTKKHSIWVIVDQLTKFAHFIPVKTDYSLQKLVKLYVSETIFVPSDVDFTQSILWEVHSSPYAMHIGDIKMFYKLQKLYWWHRLKREVLDPELVARTKDNVRFIQDRLKASSDRQNSYAELKRKDIEFEVWDCVFLKVSPWKKAIRFCCKSKFSPRFIRPYQILRHVGLVAYQLELPLKLDYIDEVFHVSKLRSFLCGSSVEN</sequence>
<dbReference type="Pfam" id="PF24626">
    <property type="entry name" value="SH3_Tf2-1"/>
    <property type="match status" value="1"/>
</dbReference>
<evidence type="ECO:0000259" key="1">
    <source>
        <dbReference type="Pfam" id="PF17921"/>
    </source>
</evidence>
<dbReference type="KEGG" id="ghi:107895531"/>
<reference evidence="3" key="1">
    <citation type="journal article" date="2020" name="Nat. Genet.">
        <title>Genomic diversifications of five Gossypium allopolyploid species and their impact on cotton improvement.</title>
        <authorList>
            <person name="Chen Z.J."/>
            <person name="Sreedasyam A."/>
            <person name="Ando A."/>
            <person name="Song Q."/>
            <person name="De Santiago L.M."/>
            <person name="Hulse-Kemp A.M."/>
            <person name="Ding M."/>
            <person name="Ye W."/>
            <person name="Kirkbride R.C."/>
            <person name="Jenkins J."/>
            <person name="Plott C."/>
            <person name="Lovell J."/>
            <person name="Lin Y.M."/>
            <person name="Vaughn R."/>
            <person name="Liu B."/>
            <person name="Simpson S."/>
            <person name="Scheffler B.E."/>
            <person name="Wen L."/>
            <person name="Saski C.A."/>
            <person name="Grover C.E."/>
            <person name="Hu G."/>
            <person name="Conover J.L."/>
            <person name="Carlson J.W."/>
            <person name="Shu S."/>
            <person name="Boston L.B."/>
            <person name="Williams M."/>
            <person name="Peterson D.G."/>
            <person name="McGee K."/>
            <person name="Jones D.C."/>
            <person name="Wendel J.F."/>
            <person name="Stelly D.M."/>
            <person name="Grimwood J."/>
            <person name="Schmutz J."/>
        </authorList>
    </citation>
    <scope>NUCLEOTIDE SEQUENCE [LARGE SCALE GENOMIC DNA]</scope>
    <source>
        <strain evidence="3">cv. TM-1</strain>
    </source>
</reference>
<dbReference type="PaxDb" id="3635-A0A1U8IDK8"/>
<dbReference type="PANTHER" id="PTHR46148">
    <property type="entry name" value="CHROMO DOMAIN-CONTAINING PROTEIN"/>
    <property type="match status" value="1"/>
</dbReference>
<dbReference type="Gene3D" id="1.10.340.70">
    <property type="match status" value="1"/>
</dbReference>
<dbReference type="STRING" id="3635.A0A1U8IDK8"/>
<dbReference type="PANTHER" id="PTHR46148:SF44">
    <property type="entry name" value="GAG-POL POLYPROTEIN"/>
    <property type="match status" value="1"/>
</dbReference>
<evidence type="ECO:0000313" key="4">
    <source>
        <dbReference type="RefSeq" id="XP_016676285.1"/>
    </source>
</evidence>
<organism evidence="3 4">
    <name type="scientific">Gossypium hirsutum</name>
    <name type="common">Upland cotton</name>
    <name type="synonym">Gossypium mexicanum</name>
    <dbReference type="NCBI Taxonomy" id="3635"/>
    <lineage>
        <taxon>Eukaryota</taxon>
        <taxon>Viridiplantae</taxon>
        <taxon>Streptophyta</taxon>
        <taxon>Embryophyta</taxon>
        <taxon>Tracheophyta</taxon>
        <taxon>Spermatophyta</taxon>
        <taxon>Magnoliopsida</taxon>
        <taxon>eudicotyledons</taxon>
        <taxon>Gunneridae</taxon>
        <taxon>Pentapetalae</taxon>
        <taxon>rosids</taxon>
        <taxon>malvids</taxon>
        <taxon>Malvales</taxon>
        <taxon>Malvaceae</taxon>
        <taxon>Malvoideae</taxon>
        <taxon>Gossypium</taxon>
    </lineage>
</organism>
<dbReference type="GeneID" id="107895531"/>
<proteinExistence type="predicted"/>
<reference evidence="4" key="2">
    <citation type="submission" date="2025-08" db="UniProtKB">
        <authorList>
            <consortium name="RefSeq"/>
        </authorList>
    </citation>
    <scope>IDENTIFICATION</scope>
</reference>
<dbReference type="RefSeq" id="XP_016676285.1">
    <property type="nucleotide sequence ID" value="XM_016820796.1"/>
</dbReference>
<feature type="domain" description="Integrase zinc-binding" evidence="1">
    <location>
        <begin position="59"/>
        <end position="98"/>
    </location>
</feature>
<dbReference type="Proteomes" id="UP000818029">
    <property type="component" value="Chromosome A10"/>
</dbReference>
<evidence type="ECO:0000259" key="2">
    <source>
        <dbReference type="Pfam" id="PF24626"/>
    </source>
</evidence>
<accession>A0A1U8IDK8</accession>
<keyword evidence="3" id="KW-1185">Reference proteome</keyword>
<dbReference type="AlphaFoldDB" id="A0A1U8IDK8"/>
<dbReference type="InterPro" id="IPR041588">
    <property type="entry name" value="Integrase_H2C2"/>
</dbReference>
<name>A0A1U8IDK8_GOSHI</name>
<gene>
    <name evidence="4" type="primary">LOC107895531</name>
</gene>
<dbReference type="InterPro" id="IPR056924">
    <property type="entry name" value="SH3_Tf2-1"/>
</dbReference>
<evidence type="ECO:0000313" key="3">
    <source>
        <dbReference type="Proteomes" id="UP000818029"/>
    </source>
</evidence>
<feature type="domain" description="Tf2-1-like SH3-like" evidence="2">
    <location>
        <begin position="142"/>
        <end position="205"/>
    </location>
</feature>
<dbReference type="Pfam" id="PF17921">
    <property type="entry name" value="Integrase_H2C2"/>
    <property type="match status" value="1"/>
</dbReference>
<protein>
    <submittedName>
        <fullName evidence="4">Uncharacterized protein</fullName>
    </submittedName>
</protein>